<evidence type="ECO:0000313" key="2">
    <source>
        <dbReference type="Proteomes" id="UP000095283"/>
    </source>
</evidence>
<dbReference type="GO" id="GO:0003676">
    <property type="term" value="F:nucleic acid binding"/>
    <property type="evidence" value="ECO:0007669"/>
    <property type="project" value="InterPro"/>
</dbReference>
<protein>
    <submittedName>
        <fullName evidence="3">DDE_3 domain-containing protein</fullName>
    </submittedName>
</protein>
<dbReference type="AlphaFoldDB" id="A0A1I7XC24"/>
<evidence type="ECO:0000256" key="1">
    <source>
        <dbReference type="SAM" id="MobiDB-lite"/>
    </source>
</evidence>
<reference evidence="3" key="1">
    <citation type="submission" date="2016-11" db="UniProtKB">
        <authorList>
            <consortium name="WormBaseParasite"/>
        </authorList>
    </citation>
    <scope>IDENTIFICATION</scope>
</reference>
<dbReference type="Gene3D" id="3.30.420.10">
    <property type="entry name" value="Ribonuclease H-like superfamily/Ribonuclease H"/>
    <property type="match status" value="1"/>
</dbReference>
<evidence type="ECO:0000313" key="3">
    <source>
        <dbReference type="WBParaSite" id="Hba_15072"/>
    </source>
</evidence>
<organism evidence="2 3">
    <name type="scientific">Heterorhabditis bacteriophora</name>
    <name type="common">Entomopathogenic nematode worm</name>
    <dbReference type="NCBI Taxonomy" id="37862"/>
    <lineage>
        <taxon>Eukaryota</taxon>
        <taxon>Metazoa</taxon>
        <taxon>Ecdysozoa</taxon>
        <taxon>Nematoda</taxon>
        <taxon>Chromadorea</taxon>
        <taxon>Rhabditida</taxon>
        <taxon>Rhabditina</taxon>
        <taxon>Rhabditomorpha</taxon>
        <taxon>Strongyloidea</taxon>
        <taxon>Heterorhabditidae</taxon>
        <taxon>Heterorhabditis</taxon>
    </lineage>
</organism>
<dbReference type="Proteomes" id="UP000095283">
    <property type="component" value="Unplaced"/>
</dbReference>
<sequence length="221" mass="25348">MHKLTNPDHQNKVKSKLLSTSYTVKQIADVVKRSGKAIMNSLRNQEEYGTKKSSGRPSKLRRIGRSASMESRTCGIDASDSTMWRILDKCPNIVLSWMKKCSQLTQGDEKKYNLDGVDEQRGLPGCLKTSSPIFPTCRSIKTWLKNNDVDTLAGPQDLNPMKNLWAILVRRIYADNRQFETVKDLQSAICKAWSEEDKSLTIMQNIRQSFEIYIYIYIYVI</sequence>
<dbReference type="InterPro" id="IPR036397">
    <property type="entry name" value="RNaseH_sf"/>
</dbReference>
<proteinExistence type="predicted"/>
<keyword evidence="2" id="KW-1185">Reference proteome</keyword>
<accession>A0A1I7XC24</accession>
<dbReference type="WBParaSite" id="Hba_15072">
    <property type="protein sequence ID" value="Hba_15072"/>
    <property type="gene ID" value="Hba_15072"/>
</dbReference>
<name>A0A1I7XC24_HETBA</name>
<feature type="region of interest" description="Disordered" evidence="1">
    <location>
        <begin position="43"/>
        <end position="66"/>
    </location>
</feature>